<feature type="compositionally biased region" description="Gly residues" evidence="1">
    <location>
        <begin position="272"/>
        <end position="289"/>
    </location>
</feature>
<feature type="compositionally biased region" description="Basic and acidic residues" evidence="1">
    <location>
        <begin position="298"/>
        <end position="310"/>
    </location>
</feature>
<accession>A0ABR3EQ45</accession>
<name>A0ABR3EQ45_9AGAR</name>
<feature type="compositionally biased region" description="Low complexity" evidence="1">
    <location>
        <begin position="121"/>
        <end position="133"/>
    </location>
</feature>
<evidence type="ECO:0000256" key="1">
    <source>
        <dbReference type="SAM" id="MobiDB-lite"/>
    </source>
</evidence>
<feature type="region of interest" description="Disordered" evidence="1">
    <location>
        <begin position="121"/>
        <end position="314"/>
    </location>
</feature>
<sequence length="664" mass="72293">MARQPREGSEEFDQRQKAYQRVITPRDSSLAQKATNPPAQTFASALRIRGMIQLLRVFDARDGTSSNIPDQHVRLWQDKDDGTVVANDPKYPGDQVNLPDYPHEEYDRIHLQYQERWNEANRNNQQQPQNQQRVSFHQPNVTPPLAQSSPILTRNAQKEYHTPSGNPGRPPDGVNPHGNGGGGGNPYGGGGGPFGGGRPPVGGPGPYGNGGGGGGNGGGGGGGGGPPNGNPGGGGGPPQGNGNDPGPSGNGGGRGGSGGPPQGPPGGPPGGDPNGGGGSQSGSSAGGRGPNRNPNRNPFRDPWDQAHGQREATPFGTIPWDIETRTTETFEYIMPDYGYTDLHLRERVFKTMATYIAFKLYSKQPIAGDVRNISKMLTNAMPTLEPYKGQRSVIILETFLKVFVRQCVALGLTGPPRLQNDNGNWIVTAEDSLRSTLLGGVLEESASDWYETTVERVPPEFHMGMDANEHKRSFMEIFRGLFDRFITNSALYDLAKVWQRISYHVRGGIRKLFADLLVCAERMPSPPTEYSFKVALVRRMPRALMIEVTTDGITAETSTVDEIMQKAIAVETGMEATAFYSTMAVGAGPVPKMRQNVGPVRHQVEDHVKMREVEQGRQQKWNSGFQKRMDDRWNSTKKEERSGNQPMNNQQTNDRPSNAPKKNL</sequence>
<feature type="region of interest" description="Disordered" evidence="1">
    <location>
        <begin position="1"/>
        <end position="36"/>
    </location>
</feature>
<protein>
    <recommendedName>
        <fullName evidence="4">Gag protein</fullName>
    </recommendedName>
</protein>
<feature type="compositionally biased region" description="Pro residues" evidence="1">
    <location>
        <begin position="261"/>
        <end position="271"/>
    </location>
</feature>
<evidence type="ECO:0000313" key="2">
    <source>
        <dbReference type="EMBL" id="KAL0565008.1"/>
    </source>
</evidence>
<feature type="compositionally biased region" description="Polar residues" evidence="1">
    <location>
        <begin position="643"/>
        <end position="656"/>
    </location>
</feature>
<feature type="region of interest" description="Disordered" evidence="1">
    <location>
        <begin position="610"/>
        <end position="664"/>
    </location>
</feature>
<feature type="compositionally biased region" description="Polar residues" evidence="1">
    <location>
        <begin position="26"/>
        <end position="36"/>
    </location>
</feature>
<keyword evidence="3" id="KW-1185">Reference proteome</keyword>
<feature type="compositionally biased region" description="Gly residues" evidence="1">
    <location>
        <begin position="248"/>
        <end position="260"/>
    </location>
</feature>
<feature type="compositionally biased region" description="Basic and acidic residues" evidence="1">
    <location>
        <begin position="627"/>
        <end position="642"/>
    </location>
</feature>
<organism evidence="2 3">
    <name type="scientific">Marasmius crinis-equi</name>
    <dbReference type="NCBI Taxonomy" id="585013"/>
    <lineage>
        <taxon>Eukaryota</taxon>
        <taxon>Fungi</taxon>
        <taxon>Dikarya</taxon>
        <taxon>Basidiomycota</taxon>
        <taxon>Agaricomycotina</taxon>
        <taxon>Agaricomycetes</taxon>
        <taxon>Agaricomycetidae</taxon>
        <taxon>Agaricales</taxon>
        <taxon>Marasmiineae</taxon>
        <taxon>Marasmiaceae</taxon>
        <taxon>Marasmius</taxon>
    </lineage>
</organism>
<dbReference type="Proteomes" id="UP001465976">
    <property type="component" value="Unassembled WGS sequence"/>
</dbReference>
<comment type="caution">
    <text evidence="2">The sequence shown here is derived from an EMBL/GenBank/DDBJ whole genome shotgun (WGS) entry which is preliminary data.</text>
</comment>
<reference evidence="2 3" key="1">
    <citation type="submission" date="2024-02" db="EMBL/GenBank/DDBJ databases">
        <title>A draft genome for the cacao thread blight pathogen Marasmius crinis-equi.</title>
        <authorList>
            <person name="Cohen S.P."/>
            <person name="Baruah I.K."/>
            <person name="Amoako-Attah I."/>
            <person name="Bukari Y."/>
            <person name="Meinhardt L.W."/>
            <person name="Bailey B.A."/>
        </authorList>
    </citation>
    <scope>NUCLEOTIDE SEQUENCE [LARGE SCALE GENOMIC DNA]</scope>
    <source>
        <strain evidence="2 3">GH-76</strain>
    </source>
</reference>
<proteinExistence type="predicted"/>
<dbReference type="EMBL" id="JBAHYK010002465">
    <property type="protein sequence ID" value="KAL0565008.1"/>
    <property type="molecule type" value="Genomic_DNA"/>
</dbReference>
<evidence type="ECO:0000313" key="3">
    <source>
        <dbReference type="Proteomes" id="UP001465976"/>
    </source>
</evidence>
<feature type="compositionally biased region" description="Polar residues" evidence="1">
    <location>
        <begin position="134"/>
        <end position="155"/>
    </location>
</feature>
<gene>
    <name evidence="2" type="ORF">V5O48_017023</name>
</gene>
<feature type="compositionally biased region" description="Gly residues" evidence="1">
    <location>
        <begin position="178"/>
        <end position="239"/>
    </location>
</feature>
<evidence type="ECO:0008006" key="4">
    <source>
        <dbReference type="Google" id="ProtNLM"/>
    </source>
</evidence>
<feature type="compositionally biased region" description="Basic and acidic residues" evidence="1">
    <location>
        <begin position="1"/>
        <end position="16"/>
    </location>
</feature>